<dbReference type="PANTHER" id="PTHR31136:SF5">
    <property type="entry name" value="2-OXOADIPATE DIOXYGENASE_DECARBOXYLASE, CHLOROPLASTIC"/>
    <property type="match status" value="1"/>
</dbReference>
<protein>
    <recommendedName>
        <fullName evidence="6">2-oxoadipate dioxygenase/decarboxylase</fullName>
        <ecNumber evidence="6">1.13.11.93</ecNumber>
    </recommendedName>
    <alternativeName>
        <fullName evidence="7">2-hydroxyglutarate synthase</fullName>
    </alternativeName>
</protein>
<evidence type="ECO:0000313" key="9">
    <source>
        <dbReference type="Proteomes" id="UP000034228"/>
    </source>
</evidence>
<gene>
    <name evidence="8" type="ORF">WG68_06985</name>
</gene>
<dbReference type="OrthoDB" id="506370at2"/>
<comment type="cofactor">
    <cofactor evidence="1">
        <name>Fe(2+)</name>
        <dbReference type="ChEBI" id="CHEBI:29033"/>
    </cofactor>
</comment>
<reference evidence="8 9" key="1">
    <citation type="submission" date="2015-03" db="EMBL/GenBank/DDBJ databases">
        <title>Draft genome sequences of two protease-producing strains of Arsukibacterium isolated from two cold and alkaline environments.</title>
        <authorList>
            <person name="Lylloff J.E."/>
            <person name="Skov L.B."/>
            <person name="Jepsen M."/>
            <person name="Hallin P.F."/>
            <person name="Sorensen S.J."/>
            <person name="Stougaard P."/>
            <person name="Glaring M.A."/>
        </authorList>
    </citation>
    <scope>NUCLEOTIDE SEQUENCE [LARGE SCALE GENOMIC DNA]</scope>
    <source>
        <strain evidence="8 9">GCM72</strain>
    </source>
</reference>
<dbReference type="Gene3D" id="3.10.180.50">
    <property type="match status" value="1"/>
</dbReference>
<keyword evidence="8" id="KW-0032">Aminotransferase</keyword>
<dbReference type="RefSeq" id="WP_046556955.1">
    <property type="nucleotide sequence ID" value="NZ_LAHO01000005.1"/>
</dbReference>
<dbReference type="CDD" id="cd16350">
    <property type="entry name" value="VOC_like"/>
    <property type="match status" value="1"/>
</dbReference>
<proteinExistence type="inferred from homology"/>
<dbReference type="PANTHER" id="PTHR31136">
    <property type="entry name" value="DUF1338 DOMAIN-CONTAINING PROTEIN"/>
    <property type="match status" value="1"/>
</dbReference>
<evidence type="ECO:0000256" key="6">
    <source>
        <dbReference type="ARBA" id="ARBA00035023"/>
    </source>
</evidence>
<comment type="caution">
    <text evidence="8">The sequence shown here is derived from an EMBL/GenBank/DDBJ whole genome shotgun (WGS) entry which is preliminary data.</text>
</comment>
<keyword evidence="4" id="KW-0408">Iron</keyword>
<keyword evidence="3" id="KW-0560">Oxidoreductase</keyword>
<dbReference type="EC" id="1.13.11.93" evidence="6"/>
<sequence>MHTDVNALFANLWQDYVAVTPSAKKVHQLLGSSQQDDVINDHIALRTFNLEKVGLAKLAAHFLALGYEECGEYHFAAKKLYAKHFEHPDRNQPKVFISELLLDKCSAFLRDTITELVAQIPDEAVTADNFLYSGTHWQVSQATYEKLLAESEYAAWVAAWGYRANHFTVSVNELASFDSLEQVNTALKHAGFLLNTSGGEIKGTPDVYLEQSSTLADLHQVQFSDTVATIPSCFYEFARRYPLSCGMLYTGFVAASADKIFESTNAR</sequence>
<comment type="similarity">
    <text evidence="5">Belongs to the 2-oxoadipate dioxygenase/decarboxylase family.</text>
</comment>
<dbReference type="PATRIC" id="fig|336831.14.peg.1301"/>
<keyword evidence="9" id="KW-1185">Reference proteome</keyword>
<keyword evidence="8" id="KW-0808">Transferase</keyword>
<accession>A0A0M2V5I9</accession>
<dbReference type="Pfam" id="PF07063">
    <property type="entry name" value="HGLS"/>
    <property type="match status" value="1"/>
</dbReference>
<dbReference type="AlphaFoldDB" id="A0A0M2V5I9"/>
<keyword evidence="2" id="KW-0223">Dioxygenase</keyword>
<dbReference type="GO" id="GO:0008483">
    <property type="term" value="F:transaminase activity"/>
    <property type="evidence" value="ECO:0007669"/>
    <property type="project" value="UniProtKB-KW"/>
</dbReference>
<evidence type="ECO:0000256" key="7">
    <source>
        <dbReference type="ARBA" id="ARBA00035045"/>
    </source>
</evidence>
<dbReference type="Proteomes" id="UP000034228">
    <property type="component" value="Unassembled WGS sequence"/>
</dbReference>
<organism evidence="8 9">
    <name type="scientific">Arsukibacterium ikkense</name>
    <dbReference type="NCBI Taxonomy" id="336831"/>
    <lineage>
        <taxon>Bacteria</taxon>
        <taxon>Pseudomonadati</taxon>
        <taxon>Pseudomonadota</taxon>
        <taxon>Gammaproteobacteria</taxon>
        <taxon>Chromatiales</taxon>
        <taxon>Chromatiaceae</taxon>
        <taxon>Arsukibacterium</taxon>
    </lineage>
</organism>
<dbReference type="SMART" id="SM01150">
    <property type="entry name" value="DUF1338"/>
    <property type="match status" value="1"/>
</dbReference>
<evidence type="ECO:0000256" key="4">
    <source>
        <dbReference type="ARBA" id="ARBA00023004"/>
    </source>
</evidence>
<dbReference type="GO" id="GO:0051213">
    <property type="term" value="F:dioxygenase activity"/>
    <property type="evidence" value="ECO:0007669"/>
    <property type="project" value="UniProtKB-KW"/>
</dbReference>
<evidence type="ECO:0000256" key="3">
    <source>
        <dbReference type="ARBA" id="ARBA00023002"/>
    </source>
</evidence>
<dbReference type="InterPro" id="IPR009770">
    <property type="entry name" value="HGLS"/>
</dbReference>
<evidence type="ECO:0000256" key="5">
    <source>
        <dbReference type="ARBA" id="ARBA00035013"/>
    </source>
</evidence>
<dbReference type="EMBL" id="LAHO01000005">
    <property type="protein sequence ID" value="KKO46097.1"/>
    <property type="molecule type" value="Genomic_DNA"/>
</dbReference>
<dbReference type="STRING" id="336831.WG68_06985"/>
<name>A0A0M2V5I9_9GAMM</name>
<evidence type="ECO:0000256" key="2">
    <source>
        <dbReference type="ARBA" id="ARBA00022964"/>
    </source>
</evidence>
<evidence type="ECO:0000256" key="1">
    <source>
        <dbReference type="ARBA" id="ARBA00001954"/>
    </source>
</evidence>
<evidence type="ECO:0000313" key="8">
    <source>
        <dbReference type="EMBL" id="KKO46097.1"/>
    </source>
</evidence>